<protein>
    <submittedName>
        <fullName evidence="1">Uncharacterized protein</fullName>
    </submittedName>
</protein>
<reference evidence="1 2" key="1">
    <citation type="submission" date="2018-01" db="EMBL/GenBank/DDBJ databases">
        <title>Saezia sanguinis gen. nov., sp. nov., in the order Burkholderiales isolated from human blood.</title>
        <authorList>
            <person name="Medina-Pascual M.J."/>
            <person name="Valdezate S."/>
            <person name="Monzon S."/>
            <person name="Cuesta I."/>
            <person name="Carrasco G."/>
            <person name="Villalon P."/>
            <person name="Saez-Nieto J.A."/>
        </authorList>
    </citation>
    <scope>NUCLEOTIDE SEQUENCE [LARGE SCALE GENOMIC DNA]</scope>
    <source>
        <strain evidence="1 2">CNM695-12</strain>
    </source>
</reference>
<dbReference type="RefSeq" id="WP_126977470.1">
    <property type="nucleotide sequence ID" value="NZ_PQSP01000001.1"/>
</dbReference>
<sequence length="92" mass="10576">MFKWINKQTVESDLGFILQFTGRFSAEYRENGRKMTLDIEFGSGAGGPCVIVERSSFKRWDNDSVPLSEEEQNRVINNFTSACEFQDLEVDI</sequence>
<gene>
    <name evidence="1" type="ORF">CUZ56_00269</name>
</gene>
<dbReference type="EMBL" id="PQSP01000001">
    <property type="protein sequence ID" value="RUS67792.1"/>
    <property type="molecule type" value="Genomic_DNA"/>
</dbReference>
<comment type="caution">
    <text evidence="1">The sequence shown here is derived from an EMBL/GenBank/DDBJ whole genome shotgun (WGS) entry which is preliminary data.</text>
</comment>
<accession>A0A433SGF4</accession>
<proteinExistence type="predicted"/>
<organism evidence="1 2">
    <name type="scientific">Saezia sanguinis</name>
    <dbReference type="NCBI Taxonomy" id="1965230"/>
    <lineage>
        <taxon>Bacteria</taxon>
        <taxon>Pseudomonadati</taxon>
        <taxon>Pseudomonadota</taxon>
        <taxon>Betaproteobacteria</taxon>
        <taxon>Burkholderiales</taxon>
        <taxon>Saeziaceae</taxon>
        <taxon>Saezia</taxon>
    </lineage>
</organism>
<dbReference type="AlphaFoldDB" id="A0A433SGF4"/>
<evidence type="ECO:0000313" key="2">
    <source>
        <dbReference type="Proteomes" id="UP000286947"/>
    </source>
</evidence>
<dbReference type="OrthoDB" id="9256071at2"/>
<evidence type="ECO:0000313" key="1">
    <source>
        <dbReference type="EMBL" id="RUS67792.1"/>
    </source>
</evidence>
<dbReference type="Proteomes" id="UP000286947">
    <property type="component" value="Unassembled WGS sequence"/>
</dbReference>
<keyword evidence="2" id="KW-1185">Reference proteome</keyword>
<name>A0A433SGF4_9BURK</name>